<dbReference type="PANTHER" id="PTHR45431:SF3">
    <property type="entry name" value="RHODANESE-LIKE DOMAIN-CONTAINING PROTEIN 15, CHLOROPLASTIC"/>
    <property type="match status" value="1"/>
</dbReference>
<dbReference type="STRING" id="966.BTA35_0211410"/>
<keyword evidence="3" id="KW-1185">Reference proteome</keyword>
<dbReference type="PANTHER" id="PTHR45431">
    <property type="entry name" value="RHODANESE-LIKE DOMAIN-CONTAINING PROTEIN 15, CHLOROPLASTIC"/>
    <property type="match status" value="1"/>
</dbReference>
<dbReference type="PROSITE" id="PS50206">
    <property type="entry name" value="RHODANESE_3"/>
    <property type="match status" value="1"/>
</dbReference>
<organism evidence="2 3">
    <name type="scientific">Oceanospirillum linum</name>
    <dbReference type="NCBI Taxonomy" id="966"/>
    <lineage>
        <taxon>Bacteria</taxon>
        <taxon>Pseudomonadati</taxon>
        <taxon>Pseudomonadota</taxon>
        <taxon>Gammaproteobacteria</taxon>
        <taxon>Oceanospirillales</taxon>
        <taxon>Oceanospirillaceae</taxon>
        <taxon>Oceanospirillum</taxon>
    </lineage>
</organism>
<proteinExistence type="predicted"/>
<accession>A0A1T1HAU2</accession>
<dbReference type="InterPro" id="IPR036873">
    <property type="entry name" value="Rhodanese-like_dom_sf"/>
</dbReference>
<name>A0A1T1HAU2_OCELI</name>
<dbReference type="Proteomes" id="UP000190064">
    <property type="component" value="Unassembled WGS sequence"/>
</dbReference>
<dbReference type="AlphaFoldDB" id="A0A1T1HAU2"/>
<gene>
    <name evidence="2" type="ORF">BTA35_0211410</name>
</gene>
<comment type="caution">
    <text evidence="2">The sequence shown here is derived from an EMBL/GenBank/DDBJ whole genome shotgun (WGS) entry which is preliminary data.</text>
</comment>
<sequence length="127" mass="13970">MALTTQDFVTAAKAEINECSIQEASEKLQQGALALDVREPQEFMQAHLPSAIDVPRGVLEFRVDAHPKLQDKDQEILVYCQAGGRGALATKTLQDMGFTRVTNMLGGFAAWSEAGFEQTKDPAEWNE</sequence>
<evidence type="ECO:0000313" key="3">
    <source>
        <dbReference type="Proteomes" id="UP000190064"/>
    </source>
</evidence>
<dbReference type="SMART" id="SM00450">
    <property type="entry name" value="RHOD"/>
    <property type="match status" value="1"/>
</dbReference>
<dbReference type="RefSeq" id="WP_078319948.1">
    <property type="nucleotide sequence ID" value="NZ_FXTS01000005.1"/>
</dbReference>
<evidence type="ECO:0000313" key="2">
    <source>
        <dbReference type="EMBL" id="OOV86896.1"/>
    </source>
</evidence>
<dbReference type="SUPFAM" id="SSF52821">
    <property type="entry name" value="Rhodanese/Cell cycle control phosphatase"/>
    <property type="match status" value="1"/>
</dbReference>
<dbReference type="InterPro" id="IPR001763">
    <property type="entry name" value="Rhodanese-like_dom"/>
</dbReference>
<dbReference type="Pfam" id="PF00581">
    <property type="entry name" value="Rhodanese"/>
    <property type="match status" value="1"/>
</dbReference>
<evidence type="ECO:0000259" key="1">
    <source>
        <dbReference type="PROSITE" id="PS50206"/>
    </source>
</evidence>
<protein>
    <recommendedName>
        <fullName evidence="1">Rhodanese domain-containing protein</fullName>
    </recommendedName>
</protein>
<reference evidence="2" key="1">
    <citation type="submission" date="2017-02" db="EMBL/GenBank/DDBJ databases">
        <title>Draft Genome Sequence of the Salt Water Bacterium Oceanospirillum linum ATCC 11336.</title>
        <authorList>
            <person name="Trachtenberg A.M."/>
            <person name="Carney J.G."/>
            <person name="Linnane J.D."/>
            <person name="Rheaume B.A."/>
            <person name="Pitts N.L."/>
            <person name="Mykles D.L."/>
            <person name="Maclea K.S."/>
        </authorList>
    </citation>
    <scope>NUCLEOTIDE SEQUENCE [LARGE SCALE GENOMIC DNA]</scope>
    <source>
        <strain evidence="2">ATCC 11336</strain>
    </source>
</reference>
<dbReference type="InterPro" id="IPR052367">
    <property type="entry name" value="Thiosulfate_ST/Rhodanese-like"/>
</dbReference>
<dbReference type="EMBL" id="MTSD02000004">
    <property type="protein sequence ID" value="OOV86896.1"/>
    <property type="molecule type" value="Genomic_DNA"/>
</dbReference>
<dbReference type="Gene3D" id="3.40.250.10">
    <property type="entry name" value="Rhodanese-like domain"/>
    <property type="match status" value="1"/>
</dbReference>
<feature type="domain" description="Rhodanese" evidence="1">
    <location>
        <begin position="28"/>
        <end position="120"/>
    </location>
</feature>